<keyword evidence="2" id="KW-1185">Reference proteome</keyword>
<dbReference type="EMBL" id="CM056777">
    <property type="protein sequence ID" value="KAJ8737603.1"/>
    <property type="molecule type" value="Genomic_DNA"/>
</dbReference>
<proteinExistence type="predicted"/>
<evidence type="ECO:0000313" key="2">
    <source>
        <dbReference type="Proteomes" id="UP001231649"/>
    </source>
</evidence>
<organism evidence="1 2">
    <name type="scientific">Mythimna loreyi</name>
    <dbReference type="NCBI Taxonomy" id="667449"/>
    <lineage>
        <taxon>Eukaryota</taxon>
        <taxon>Metazoa</taxon>
        <taxon>Ecdysozoa</taxon>
        <taxon>Arthropoda</taxon>
        <taxon>Hexapoda</taxon>
        <taxon>Insecta</taxon>
        <taxon>Pterygota</taxon>
        <taxon>Neoptera</taxon>
        <taxon>Endopterygota</taxon>
        <taxon>Lepidoptera</taxon>
        <taxon>Glossata</taxon>
        <taxon>Ditrysia</taxon>
        <taxon>Noctuoidea</taxon>
        <taxon>Noctuidae</taxon>
        <taxon>Noctuinae</taxon>
        <taxon>Hadenini</taxon>
        <taxon>Mythimna</taxon>
    </lineage>
</organism>
<accession>A0ACC2RAN0</accession>
<reference evidence="1" key="1">
    <citation type="submission" date="2023-03" db="EMBL/GenBank/DDBJ databases">
        <title>Chromosome-level genomes of two armyworms, Mythimna separata and Mythimna loreyi, provide insights into the biosynthesis and reception of sex pheromones.</title>
        <authorList>
            <person name="Zhao H."/>
        </authorList>
    </citation>
    <scope>NUCLEOTIDE SEQUENCE</scope>
    <source>
        <strain evidence="1">BeijingLab</strain>
    </source>
</reference>
<evidence type="ECO:0000313" key="1">
    <source>
        <dbReference type="EMBL" id="KAJ8737603.1"/>
    </source>
</evidence>
<name>A0ACC2RAN0_9NEOP</name>
<gene>
    <name evidence="1" type="ORF">PYW08_000198</name>
</gene>
<dbReference type="Proteomes" id="UP001231649">
    <property type="component" value="Chromosome 1"/>
</dbReference>
<protein>
    <submittedName>
        <fullName evidence="1">Uncharacterized protein</fullName>
    </submittedName>
</protein>
<sequence>MLPHGHWGPMPPPLHLNDSTYIQLVAATEKIVKRLLVSENYDSVTNFIALYDAYEKARQGTPLQELYRNFVPVCRPHANTCVGLALELIRRWQCLERRFPGLCAATGMLSCEESAPGVMRDTHMSQGPYELMAPDKEHVMVGVQISLNGRRGVLIGDPGYHVGRIVTIMVDGEYPHTGWFNQVLKGYYRKNFDYAFCDHNLNYIIWREEDYRNQDYHFSNSLIYASRPFCDGICITEKRNLVYRLKSLVARSPTGMVKAGVVFCLCPYFNRAQITVFYSKQEEEEGEIKTQNVKKKYYLKVFKDDEKLHESILKHVRICNQQLHFPEGKLLTIIQRLAAVLSDEPFVRQCIELNAYIGQCSI</sequence>
<comment type="caution">
    <text evidence="1">The sequence shown here is derived from an EMBL/GenBank/DDBJ whole genome shotgun (WGS) entry which is preliminary data.</text>
</comment>